<dbReference type="InterPro" id="IPR000515">
    <property type="entry name" value="MetI-like"/>
</dbReference>
<dbReference type="GO" id="GO:0005315">
    <property type="term" value="F:phosphate transmembrane transporter activity"/>
    <property type="evidence" value="ECO:0007669"/>
    <property type="project" value="InterPro"/>
</dbReference>
<dbReference type="NCBIfam" id="TIGR02138">
    <property type="entry name" value="phosphate_pstC"/>
    <property type="match status" value="1"/>
</dbReference>
<dbReference type="GO" id="GO:0005886">
    <property type="term" value="C:plasma membrane"/>
    <property type="evidence" value="ECO:0007669"/>
    <property type="project" value="UniProtKB-SubCell"/>
</dbReference>
<dbReference type="GO" id="GO:0006817">
    <property type="term" value="P:phosphate ion transport"/>
    <property type="evidence" value="ECO:0007669"/>
    <property type="project" value="UniProtKB-KW"/>
</dbReference>
<dbReference type="InterPro" id="IPR051124">
    <property type="entry name" value="Phosphate_Transport_Permease"/>
</dbReference>
<dbReference type="SUPFAM" id="SSF161098">
    <property type="entry name" value="MetI-like"/>
    <property type="match status" value="1"/>
</dbReference>
<reference evidence="12" key="1">
    <citation type="journal article" date="2020" name="mSystems">
        <title>Genome- and Community-Level Interaction Insights into Carbon Utilization and Element Cycling Functions of Hydrothermarchaeota in Hydrothermal Sediment.</title>
        <authorList>
            <person name="Zhou Z."/>
            <person name="Liu Y."/>
            <person name="Xu W."/>
            <person name="Pan J."/>
            <person name="Luo Z.H."/>
            <person name="Li M."/>
        </authorList>
    </citation>
    <scope>NUCLEOTIDE SEQUENCE [LARGE SCALE GENOMIC DNA]</scope>
    <source>
        <strain evidence="12">SpSt-914</strain>
    </source>
</reference>
<evidence type="ECO:0000256" key="4">
    <source>
        <dbReference type="ARBA" id="ARBA00022475"/>
    </source>
</evidence>
<comment type="similarity">
    <text evidence="2 10">Belongs to the binding-protein-dependent transport system permease family. CysTW subfamily.</text>
</comment>
<name>A0A7V3UZ81_UNCW3</name>
<evidence type="ECO:0000256" key="10">
    <source>
        <dbReference type="RuleBase" id="RU363054"/>
    </source>
</evidence>
<feature type="domain" description="ABC transmembrane type-1" evidence="11">
    <location>
        <begin position="84"/>
        <end position="295"/>
    </location>
</feature>
<evidence type="ECO:0000256" key="6">
    <source>
        <dbReference type="ARBA" id="ARBA00022692"/>
    </source>
</evidence>
<dbReference type="PROSITE" id="PS50928">
    <property type="entry name" value="ABC_TM1"/>
    <property type="match status" value="1"/>
</dbReference>
<dbReference type="PANTHER" id="PTHR30425:SF1">
    <property type="entry name" value="PHOSPHATE TRANSPORT SYSTEM PERMEASE PROTEIN PSTC"/>
    <property type="match status" value="1"/>
</dbReference>
<evidence type="ECO:0000256" key="7">
    <source>
        <dbReference type="ARBA" id="ARBA00022989"/>
    </source>
</evidence>
<dbReference type="Gene3D" id="1.10.3720.10">
    <property type="entry name" value="MetI-like"/>
    <property type="match status" value="1"/>
</dbReference>
<evidence type="ECO:0000256" key="3">
    <source>
        <dbReference type="ARBA" id="ARBA00022448"/>
    </source>
</evidence>
<keyword evidence="4 10" id="KW-1003">Cell membrane</keyword>
<keyword evidence="8 9" id="KW-0472">Membrane</keyword>
<dbReference type="PANTHER" id="PTHR30425">
    <property type="entry name" value="PHOSPHATE TRANSPORT SYSTEM PERMEASE PROTEIN PST"/>
    <property type="match status" value="1"/>
</dbReference>
<evidence type="ECO:0000256" key="9">
    <source>
        <dbReference type="RuleBase" id="RU363032"/>
    </source>
</evidence>
<dbReference type="InterPro" id="IPR035906">
    <property type="entry name" value="MetI-like_sf"/>
</dbReference>
<feature type="transmembrane region" description="Helical" evidence="9">
    <location>
        <begin position="83"/>
        <end position="111"/>
    </location>
</feature>
<gene>
    <name evidence="12" type="primary">pstC</name>
    <name evidence="12" type="ORF">ENX16_00990</name>
</gene>
<evidence type="ECO:0000256" key="2">
    <source>
        <dbReference type="ARBA" id="ARBA00007069"/>
    </source>
</evidence>
<accession>A0A7V3UZ81</accession>
<evidence type="ECO:0000259" key="11">
    <source>
        <dbReference type="PROSITE" id="PS50928"/>
    </source>
</evidence>
<evidence type="ECO:0000313" key="12">
    <source>
        <dbReference type="EMBL" id="HGD12650.1"/>
    </source>
</evidence>
<feature type="transmembrane region" description="Helical" evidence="9">
    <location>
        <begin position="217"/>
        <end position="239"/>
    </location>
</feature>
<protein>
    <recommendedName>
        <fullName evidence="10">Phosphate transport system permease protein</fullName>
    </recommendedName>
</protein>
<evidence type="ECO:0000256" key="5">
    <source>
        <dbReference type="ARBA" id="ARBA00022592"/>
    </source>
</evidence>
<keyword evidence="6 9" id="KW-0812">Transmembrane</keyword>
<evidence type="ECO:0000256" key="1">
    <source>
        <dbReference type="ARBA" id="ARBA00004651"/>
    </source>
</evidence>
<feature type="transmembrane region" description="Helical" evidence="9">
    <location>
        <begin position="274"/>
        <end position="295"/>
    </location>
</feature>
<feature type="transmembrane region" description="Helical" evidence="9">
    <location>
        <begin position="123"/>
        <end position="148"/>
    </location>
</feature>
<comment type="caution">
    <text evidence="12">The sequence shown here is derived from an EMBL/GenBank/DDBJ whole genome shotgun (WGS) entry which is preliminary data.</text>
</comment>
<feature type="transmembrane region" description="Helical" evidence="9">
    <location>
        <begin position="12"/>
        <end position="38"/>
    </location>
</feature>
<evidence type="ECO:0000256" key="8">
    <source>
        <dbReference type="ARBA" id="ARBA00023136"/>
    </source>
</evidence>
<organism evidence="12">
    <name type="scientific">candidate division WOR-3 bacterium</name>
    <dbReference type="NCBI Taxonomy" id="2052148"/>
    <lineage>
        <taxon>Bacteria</taxon>
        <taxon>Bacteria division WOR-3</taxon>
    </lineage>
</organism>
<proteinExistence type="inferred from homology"/>
<comment type="function">
    <text evidence="10">Part of the binding-protein-dependent transport system for phosphate; probably responsible for the translocation of the substrate across the membrane.</text>
</comment>
<comment type="subcellular location">
    <subcellularLocation>
        <location evidence="1 9">Cell membrane</location>
        <topology evidence="1 9">Multi-pass membrane protein</topology>
    </subcellularLocation>
</comment>
<keyword evidence="3 9" id="KW-0813">Transport</keyword>
<feature type="transmembrane region" description="Helical" evidence="9">
    <location>
        <begin position="160"/>
        <end position="178"/>
    </location>
</feature>
<dbReference type="Pfam" id="PF00528">
    <property type="entry name" value="BPD_transp_1"/>
    <property type="match status" value="1"/>
</dbReference>
<keyword evidence="7 9" id="KW-1133">Transmembrane helix</keyword>
<sequence length="308" mass="32856">MRSRSFFDTGVRILVSFNAVLAASVLLGILLFLLLYGIRAFIPTGELSPDDLSAQPLSLSGFLFGTSWNPDAYGQPKYGIVPLLLGSLITTLIALLIAVPLGIAGAVFIAERLKGTFRIAVKMVVELFAGFPSVVIGFFGLIVLGPFLARLFNVPSGLNVLNAGLLLGLMSLPTIISVSEDALRVVPHSYREAAYALGASPWTTAIRVILPAARSGILAAVMLGFGRAVGETMAVLMVAGNAPIIPRSLFDPVRTITTTIAIELGESTFNSVHFFALFALGFILFLIAMLTNLIAESLIQREKRSFTL</sequence>
<dbReference type="InterPro" id="IPR011864">
    <property type="entry name" value="Phosphate_PstC"/>
</dbReference>
<dbReference type="CDD" id="cd06261">
    <property type="entry name" value="TM_PBP2"/>
    <property type="match status" value="1"/>
</dbReference>
<dbReference type="AlphaFoldDB" id="A0A7V3UZ81"/>
<keyword evidence="5 10" id="KW-0592">Phosphate transport</keyword>
<dbReference type="EMBL" id="DTMZ01000013">
    <property type="protein sequence ID" value="HGD12650.1"/>
    <property type="molecule type" value="Genomic_DNA"/>
</dbReference>